<gene>
    <name evidence="2" type="ORF">HK100_002278</name>
</gene>
<reference evidence="2" key="1">
    <citation type="submission" date="2020-05" db="EMBL/GenBank/DDBJ databases">
        <title>Phylogenomic resolution of chytrid fungi.</title>
        <authorList>
            <person name="Stajich J.E."/>
            <person name="Amses K."/>
            <person name="Simmons R."/>
            <person name="Seto K."/>
            <person name="Myers J."/>
            <person name="Bonds A."/>
            <person name="Quandt C.A."/>
            <person name="Barry K."/>
            <person name="Liu P."/>
            <person name="Grigoriev I."/>
            <person name="Longcore J.E."/>
            <person name="James T.Y."/>
        </authorList>
    </citation>
    <scope>NUCLEOTIDE SEQUENCE</scope>
    <source>
        <strain evidence="2">JEL0513</strain>
    </source>
</reference>
<evidence type="ECO:0000313" key="3">
    <source>
        <dbReference type="Proteomes" id="UP001211907"/>
    </source>
</evidence>
<keyword evidence="3" id="KW-1185">Reference proteome</keyword>
<keyword evidence="1" id="KW-1133">Transmembrane helix</keyword>
<feature type="non-terminal residue" evidence="2">
    <location>
        <position position="82"/>
    </location>
</feature>
<keyword evidence="1" id="KW-0812">Transmembrane</keyword>
<proteinExistence type="predicted"/>
<protein>
    <submittedName>
        <fullName evidence="2">Uncharacterized protein</fullName>
    </submittedName>
</protein>
<accession>A0AAD5SVL2</accession>
<evidence type="ECO:0000313" key="2">
    <source>
        <dbReference type="EMBL" id="KAJ3112589.1"/>
    </source>
</evidence>
<comment type="caution">
    <text evidence="2">The sequence shown here is derived from an EMBL/GenBank/DDBJ whole genome shotgun (WGS) entry which is preliminary data.</text>
</comment>
<name>A0AAD5SVL2_9FUNG</name>
<dbReference type="EMBL" id="JADGJH010001527">
    <property type="protein sequence ID" value="KAJ3112589.1"/>
    <property type="molecule type" value="Genomic_DNA"/>
</dbReference>
<keyword evidence="1" id="KW-0472">Membrane</keyword>
<feature type="transmembrane region" description="Helical" evidence="1">
    <location>
        <begin position="12"/>
        <end position="38"/>
    </location>
</feature>
<dbReference type="Proteomes" id="UP001211907">
    <property type="component" value="Unassembled WGS sequence"/>
</dbReference>
<sequence length="82" mass="8677">MEPEVSTSATVSTAVIMVSITLAFALFTAFFPAVAVFWTKESSAAPVAAGKPLKKGKILEGTTQRNFFSAQINPLRVERGSG</sequence>
<organism evidence="2 3">
    <name type="scientific">Physocladia obscura</name>
    <dbReference type="NCBI Taxonomy" id="109957"/>
    <lineage>
        <taxon>Eukaryota</taxon>
        <taxon>Fungi</taxon>
        <taxon>Fungi incertae sedis</taxon>
        <taxon>Chytridiomycota</taxon>
        <taxon>Chytridiomycota incertae sedis</taxon>
        <taxon>Chytridiomycetes</taxon>
        <taxon>Chytridiales</taxon>
        <taxon>Chytriomycetaceae</taxon>
        <taxon>Physocladia</taxon>
    </lineage>
</organism>
<dbReference type="AlphaFoldDB" id="A0AAD5SVL2"/>
<evidence type="ECO:0000256" key="1">
    <source>
        <dbReference type="SAM" id="Phobius"/>
    </source>
</evidence>